<dbReference type="Pfam" id="PF15142">
    <property type="entry name" value="INCA1"/>
    <property type="match status" value="1"/>
</dbReference>
<feature type="region of interest" description="Disordered" evidence="1">
    <location>
        <begin position="85"/>
        <end position="129"/>
    </location>
</feature>
<evidence type="ECO:0000256" key="1">
    <source>
        <dbReference type="SAM" id="MobiDB-lite"/>
    </source>
</evidence>
<organism evidence="2">
    <name type="scientific">Callorhinchus milii</name>
    <name type="common">Ghost shark</name>
    <dbReference type="NCBI Taxonomy" id="7868"/>
    <lineage>
        <taxon>Eukaryota</taxon>
        <taxon>Metazoa</taxon>
        <taxon>Chordata</taxon>
        <taxon>Craniata</taxon>
        <taxon>Vertebrata</taxon>
        <taxon>Chondrichthyes</taxon>
        <taxon>Holocephali</taxon>
        <taxon>Chimaeriformes</taxon>
        <taxon>Callorhinchidae</taxon>
        <taxon>Callorhinchus</taxon>
    </lineage>
</organism>
<reference evidence="2" key="1">
    <citation type="journal article" date="2014" name="Nature">
        <title>Elephant shark genome provides unique insights into gnathostome evolution.</title>
        <authorList>
            <consortium name="International Elephant Shark Genome Sequencing Consortium"/>
            <person name="Venkatesh B."/>
            <person name="Lee A.P."/>
            <person name="Ravi V."/>
            <person name="Maurya A.K."/>
            <person name="Lian M.M."/>
            <person name="Swann J.B."/>
            <person name="Ohta Y."/>
            <person name="Flajnik M.F."/>
            <person name="Sutoh Y."/>
            <person name="Kasahara M."/>
            <person name="Hoon S."/>
            <person name="Gangu V."/>
            <person name="Roy S.W."/>
            <person name="Irimia M."/>
            <person name="Korzh V."/>
            <person name="Kondrychyn I."/>
            <person name="Lim Z.W."/>
            <person name="Tay B.H."/>
            <person name="Tohari S."/>
            <person name="Kong K.W."/>
            <person name="Ho S."/>
            <person name="Lorente-Galdos B."/>
            <person name="Quilez J."/>
            <person name="Marques-Bonet T."/>
            <person name="Raney B.J."/>
            <person name="Ingham P.W."/>
            <person name="Tay A."/>
            <person name="Hillier L.W."/>
            <person name="Minx P."/>
            <person name="Boehm T."/>
            <person name="Wilson R.K."/>
            <person name="Brenner S."/>
            <person name="Warren W.C."/>
        </authorList>
    </citation>
    <scope>NUCLEOTIDE SEQUENCE</scope>
    <source>
        <tissue evidence="2">Liver</tissue>
    </source>
</reference>
<name>V9LK50_CALMI</name>
<dbReference type="InterPro" id="IPR026238">
    <property type="entry name" value="INCA1"/>
</dbReference>
<protein>
    <submittedName>
        <fullName evidence="2">Protein INCA1-like protein</fullName>
    </submittedName>
</protein>
<sequence length="151" mass="16867">LDRIQPLSHHWMEMYEEASPRLLSGQVAQRWSSAAGKGVPERLPSPGELYGKKRAKGAATRRLPSERRVMAVVYHLEELKRKQSNIDQAKTLKWGSRDPQSALETLAERPDGEGRGERDPRPGQVEPVNVTVMEPSVMIGVPRGSYTNEGL</sequence>
<proteinExistence type="evidence at transcript level"/>
<feature type="region of interest" description="Disordered" evidence="1">
    <location>
        <begin position="32"/>
        <end position="62"/>
    </location>
</feature>
<accession>V9LK50</accession>
<feature type="non-terminal residue" evidence="2">
    <location>
        <position position="151"/>
    </location>
</feature>
<evidence type="ECO:0000313" key="2">
    <source>
        <dbReference type="EMBL" id="AFP13442.1"/>
    </source>
</evidence>
<dbReference type="EMBL" id="JW880925">
    <property type="protein sequence ID" value="AFP13442.1"/>
    <property type="molecule type" value="mRNA"/>
</dbReference>
<feature type="non-terminal residue" evidence="2">
    <location>
        <position position="1"/>
    </location>
</feature>
<feature type="compositionally biased region" description="Basic and acidic residues" evidence="1">
    <location>
        <begin position="106"/>
        <end position="121"/>
    </location>
</feature>
<dbReference type="AlphaFoldDB" id="V9LK50"/>